<keyword evidence="2" id="KW-1185">Reference proteome</keyword>
<proteinExistence type="predicted"/>
<evidence type="ECO:0000313" key="2">
    <source>
        <dbReference type="Proteomes" id="UP001159405"/>
    </source>
</evidence>
<reference evidence="1 2" key="1">
    <citation type="submission" date="2022-05" db="EMBL/GenBank/DDBJ databases">
        <authorList>
            <consortium name="Genoscope - CEA"/>
            <person name="William W."/>
        </authorList>
    </citation>
    <scope>NUCLEOTIDE SEQUENCE [LARGE SCALE GENOMIC DNA]</scope>
</reference>
<protein>
    <submittedName>
        <fullName evidence="1">Uncharacterized protein</fullName>
    </submittedName>
</protein>
<gene>
    <name evidence="1" type="ORF">PLOB_00016054</name>
</gene>
<comment type="caution">
    <text evidence="1">The sequence shown here is derived from an EMBL/GenBank/DDBJ whole genome shotgun (WGS) entry which is preliminary data.</text>
</comment>
<dbReference type="Proteomes" id="UP001159405">
    <property type="component" value="Unassembled WGS sequence"/>
</dbReference>
<organism evidence="1 2">
    <name type="scientific">Porites lobata</name>
    <dbReference type="NCBI Taxonomy" id="104759"/>
    <lineage>
        <taxon>Eukaryota</taxon>
        <taxon>Metazoa</taxon>
        <taxon>Cnidaria</taxon>
        <taxon>Anthozoa</taxon>
        <taxon>Hexacorallia</taxon>
        <taxon>Scleractinia</taxon>
        <taxon>Fungiina</taxon>
        <taxon>Poritidae</taxon>
        <taxon>Porites</taxon>
    </lineage>
</organism>
<dbReference type="EMBL" id="CALNXK010000002">
    <property type="protein sequence ID" value="CAH3033757.1"/>
    <property type="molecule type" value="Genomic_DNA"/>
</dbReference>
<feature type="non-terminal residue" evidence="1">
    <location>
        <position position="1"/>
    </location>
</feature>
<accession>A0ABN8MUW4</accession>
<sequence length="121" mass="13382">SAVFVSIYWLSGRNAEMKLPPTTQVHIKPGQVEKCDSSSDCSNSDLAEPLDPVNAKKPSRRIRFLFSRTSTFLGASLVLEKVGKDALLLRWTLAYGTTYTIGVFCLTEKGGQQMVWAPENN</sequence>
<evidence type="ECO:0000313" key="1">
    <source>
        <dbReference type="EMBL" id="CAH3033757.1"/>
    </source>
</evidence>
<name>A0ABN8MUW4_9CNID</name>